<feature type="transmembrane region" description="Helical" evidence="3">
    <location>
        <begin position="447"/>
        <end position="467"/>
    </location>
</feature>
<sequence>MDTGREDVESLLDDTPGLADDLEEILAIDADGPWEFDDIPLDSGTFGELVSRGIAVEQDDGYRLADREAVRAALGHETEGDSGDSSAQRTSLLENVEIPISRQTALLLGGVLAFVALVRVAFVYDVVYRETITLMGNDPYKRLFWVEQLQGYPAFDVGALSSIPEGIRMRGDTLMLVTTWWLSELLGGTPDAARLTLAWYPVVAALITAAAVYAIAQKLTDDVRVAVASTLLLAVTPVHAYRTALGFGDHHAFDYIWLALTVLVVIWWEKEYETAESVTLSLGSRRCWAVAVALTVLLTAQTLSWVGSAIVLLPFGLFVAVRGALALYDDRSPLRETAPYLGSLGAAALLVLGIHAGLDWFPLFRAAIPLVVFAFAVAVVAFLEAGRVLSISPRTTLVGGIVSSTVAVLVAVLATPVLDPAIDRAFGLFESRQIAESGGLFSTEGGIFVLPILLFGFMLFLALPFVAMGAWRVAKHRDALWAIPTVYAIYFLGWAIVKIRFAGPLSLFTAVFAGWGLVRAANWVDLARPVDVFDSDHAIDWFERPDGRQLVSLVLLFLLVAGLGMVQTPIKQGQLAVEDSTYETAQWIDEYSEANGMAYPENGVFAEWSDTRIYNYFVSGESLNYGFEQRNYVPFLGSTDAEEWYERLQNQHGFVVFTGARNGTDGATMERRLMATDESTLSGFQHYRLVHTTENGPHRVFELVDGSTIVGVEETAETVTAETSVSVSGQTYTYRQQVSTNPYGLYAVTVPYAGEYAVDDLEVSVSDSNVRSGARALHHDRDGLLHWPFDATDGRVIHDRVGGIQGEGSNLTVTDEGIQGSAIEFDRAERSRLQADVRAPEEFTISTWIKPTALNTTEENDYRNIVRSGEGLFIVLEQNGRVSLKIPWADTPAAIGGDVTVDRWHHVAATYDGREYTLYVNGTQVANGTVQQGSPSWNGRLRVGSGPNPLHIFDGTIDEFRIYDRALGTDAVQSLASRTNSTEERS</sequence>
<reference evidence="5 6" key="1">
    <citation type="journal article" date="2019" name="Nat. Commun.">
        <title>A new type of DNA phosphorothioation-based antiviral system in archaea.</title>
        <authorList>
            <person name="Xiong L."/>
            <person name="Liu S."/>
            <person name="Chen S."/>
            <person name="Xiao Y."/>
            <person name="Zhu B."/>
            <person name="Gao Y."/>
            <person name="Zhang Y."/>
            <person name="Chen B."/>
            <person name="Luo J."/>
            <person name="Deng Z."/>
            <person name="Chen X."/>
            <person name="Wang L."/>
            <person name="Chen S."/>
        </authorList>
    </citation>
    <scope>NUCLEOTIDE SEQUENCE [LARGE SCALE GENOMIC DNA]</scope>
    <source>
        <strain evidence="5 6">CBA1105</strain>
    </source>
</reference>
<accession>A0A4D6HCC0</accession>
<dbReference type="InterPro" id="IPR013320">
    <property type="entry name" value="ConA-like_dom_sf"/>
</dbReference>
<dbReference type="Pfam" id="PF13385">
    <property type="entry name" value="Laminin_G_3"/>
    <property type="match status" value="1"/>
</dbReference>
<dbReference type="Gene3D" id="2.60.120.200">
    <property type="match status" value="1"/>
</dbReference>
<feature type="domain" description="LamG-like jellyroll fold" evidence="4">
    <location>
        <begin position="841"/>
        <end position="970"/>
    </location>
</feature>
<dbReference type="EMBL" id="CP031310">
    <property type="protein sequence ID" value="QCC51724.1"/>
    <property type="molecule type" value="Genomic_DNA"/>
</dbReference>
<dbReference type="AlphaFoldDB" id="A0A4D6HCC0"/>
<evidence type="ECO:0000313" key="5">
    <source>
        <dbReference type="EMBL" id="QCC51724.1"/>
    </source>
</evidence>
<dbReference type="KEGG" id="hsn:DV733_10970"/>
<dbReference type="Pfam" id="PF02516">
    <property type="entry name" value="STT3"/>
    <property type="match status" value="1"/>
</dbReference>
<name>A0A4D6HCC0_9EURY</name>
<dbReference type="SMART" id="SM00560">
    <property type="entry name" value="LamGL"/>
    <property type="match status" value="1"/>
</dbReference>
<feature type="transmembrane region" description="Helical" evidence="3">
    <location>
        <begin position="288"/>
        <end position="305"/>
    </location>
</feature>
<evidence type="ECO:0000259" key="4">
    <source>
        <dbReference type="SMART" id="SM00560"/>
    </source>
</evidence>
<keyword evidence="1" id="KW-0732">Signal</keyword>
<evidence type="ECO:0000256" key="3">
    <source>
        <dbReference type="SAM" id="Phobius"/>
    </source>
</evidence>
<keyword evidence="6" id="KW-1185">Reference proteome</keyword>
<keyword evidence="3" id="KW-0812">Transmembrane</keyword>
<evidence type="ECO:0000313" key="6">
    <source>
        <dbReference type="Proteomes" id="UP000296706"/>
    </source>
</evidence>
<evidence type="ECO:0000256" key="1">
    <source>
        <dbReference type="ARBA" id="ARBA00022729"/>
    </source>
</evidence>
<dbReference type="GO" id="GO:0016020">
    <property type="term" value="C:membrane"/>
    <property type="evidence" value="ECO:0007669"/>
    <property type="project" value="InterPro"/>
</dbReference>
<organism evidence="5 6">
    <name type="scientific">Halapricum salinum</name>
    <dbReference type="NCBI Taxonomy" id="1457250"/>
    <lineage>
        <taxon>Archaea</taxon>
        <taxon>Methanobacteriati</taxon>
        <taxon>Methanobacteriota</taxon>
        <taxon>Stenosarchaea group</taxon>
        <taxon>Halobacteria</taxon>
        <taxon>Halobacteriales</taxon>
        <taxon>Haloarculaceae</taxon>
        <taxon>Halapricum</taxon>
    </lineage>
</organism>
<dbReference type="RefSeq" id="WP_049994662.1">
    <property type="nucleotide sequence ID" value="NZ_CP031310.1"/>
</dbReference>
<feature type="transmembrane region" description="Helical" evidence="3">
    <location>
        <begin position="550"/>
        <end position="570"/>
    </location>
</feature>
<gene>
    <name evidence="5" type="ORF">DV733_10970</name>
</gene>
<feature type="transmembrane region" description="Helical" evidence="3">
    <location>
        <begin position="395"/>
        <end position="418"/>
    </location>
</feature>
<dbReference type="InterPro" id="IPR001791">
    <property type="entry name" value="Laminin_G"/>
</dbReference>
<dbReference type="SUPFAM" id="SSF49899">
    <property type="entry name" value="Concanavalin A-like lectins/glucanases"/>
    <property type="match status" value="1"/>
</dbReference>
<dbReference type="Pfam" id="PF18079">
    <property type="entry name" value="AglB_L1"/>
    <property type="match status" value="1"/>
</dbReference>
<proteinExistence type="predicted"/>
<dbReference type="Proteomes" id="UP000296706">
    <property type="component" value="Chromosome"/>
</dbReference>
<feature type="transmembrane region" description="Helical" evidence="3">
    <location>
        <begin position="479"/>
        <end position="496"/>
    </location>
</feature>
<dbReference type="STRING" id="1457250.GCA_000755225_00699"/>
<dbReference type="OrthoDB" id="313284at2157"/>
<feature type="transmembrane region" description="Helical" evidence="3">
    <location>
        <begin position="311"/>
        <end position="328"/>
    </location>
</feature>
<feature type="transmembrane region" description="Helical" evidence="3">
    <location>
        <begin position="252"/>
        <end position="268"/>
    </location>
</feature>
<protein>
    <recommendedName>
        <fullName evidence="4">LamG-like jellyroll fold domain-containing protein</fullName>
    </recommendedName>
</protein>
<dbReference type="InterPro" id="IPR041154">
    <property type="entry name" value="AglB_P1"/>
</dbReference>
<feature type="transmembrane region" description="Helical" evidence="3">
    <location>
        <begin position="197"/>
        <end position="216"/>
    </location>
</feature>
<feature type="transmembrane region" description="Helical" evidence="3">
    <location>
        <begin position="223"/>
        <end position="240"/>
    </location>
</feature>
<dbReference type="GeneID" id="39848390"/>
<feature type="transmembrane region" description="Helical" evidence="3">
    <location>
        <begin position="105"/>
        <end position="124"/>
    </location>
</feature>
<keyword evidence="3" id="KW-1133">Transmembrane helix</keyword>
<feature type="transmembrane region" description="Helical" evidence="3">
    <location>
        <begin position="502"/>
        <end position="518"/>
    </location>
</feature>
<keyword evidence="3" id="KW-0472">Membrane</keyword>
<keyword evidence="2" id="KW-1015">Disulfide bond</keyword>
<dbReference type="InterPro" id="IPR048307">
    <property type="entry name" value="STT3_N"/>
</dbReference>
<feature type="transmembrane region" description="Helical" evidence="3">
    <location>
        <begin position="340"/>
        <end position="358"/>
    </location>
</feature>
<evidence type="ECO:0000256" key="2">
    <source>
        <dbReference type="ARBA" id="ARBA00023157"/>
    </source>
</evidence>
<dbReference type="InterPro" id="IPR006558">
    <property type="entry name" value="LamG-like"/>
</dbReference>
<feature type="transmembrane region" description="Helical" evidence="3">
    <location>
        <begin position="364"/>
        <end position="383"/>
    </location>
</feature>
<dbReference type="CDD" id="cd00110">
    <property type="entry name" value="LamG"/>
    <property type="match status" value="1"/>
</dbReference>